<dbReference type="HAMAP" id="MF_01326_B">
    <property type="entry name" value="Ribosomal_uL24_B"/>
    <property type="match status" value="1"/>
</dbReference>
<keyword evidence="5" id="KW-0699">rRNA-binding</keyword>
<dbReference type="RefSeq" id="WP_118722501.1">
    <property type="nucleotide sequence ID" value="NZ_JACOPK010000002.1"/>
</dbReference>
<dbReference type="SMART" id="SM00739">
    <property type="entry name" value="KOW"/>
    <property type="match status" value="1"/>
</dbReference>
<comment type="caution">
    <text evidence="7">The sequence shown here is derived from an EMBL/GenBank/DDBJ whole genome shotgun (WGS) entry which is preliminary data.</text>
</comment>
<feature type="domain" description="KOW" evidence="6">
    <location>
        <begin position="5"/>
        <end position="32"/>
    </location>
</feature>
<dbReference type="Gene3D" id="2.30.30.30">
    <property type="match status" value="1"/>
</dbReference>
<dbReference type="SUPFAM" id="SSF50104">
    <property type="entry name" value="Translation proteins SH3-like domain"/>
    <property type="match status" value="1"/>
</dbReference>
<name>A0ABR7GKA5_9FIRM</name>
<dbReference type="InterPro" id="IPR008991">
    <property type="entry name" value="Translation_prot_SH3-like_sf"/>
</dbReference>
<evidence type="ECO:0000256" key="1">
    <source>
        <dbReference type="ARBA" id="ARBA00010618"/>
    </source>
</evidence>
<keyword evidence="3 5" id="KW-0687">Ribonucleoprotein</keyword>
<evidence type="ECO:0000256" key="3">
    <source>
        <dbReference type="ARBA" id="ARBA00023274"/>
    </source>
</evidence>
<gene>
    <name evidence="5" type="primary">rplX</name>
    <name evidence="7" type="ORF">H8S02_02160</name>
</gene>
<dbReference type="Pfam" id="PF00467">
    <property type="entry name" value="KOW"/>
    <property type="match status" value="1"/>
</dbReference>
<keyword evidence="8" id="KW-1185">Reference proteome</keyword>
<dbReference type="InterPro" id="IPR014722">
    <property type="entry name" value="Rib_uL2_dom2"/>
</dbReference>
<dbReference type="InterPro" id="IPR003256">
    <property type="entry name" value="Ribosomal_uL24"/>
</dbReference>
<accession>A0ABR7GKA5</accession>
<reference evidence="7 8" key="1">
    <citation type="submission" date="2020-08" db="EMBL/GenBank/DDBJ databases">
        <title>Genome public.</title>
        <authorList>
            <person name="Liu C."/>
            <person name="Sun Q."/>
        </authorList>
    </citation>
    <scope>NUCLEOTIDE SEQUENCE [LARGE SCALE GENOMIC DNA]</scope>
    <source>
        <strain evidence="7 8">M2</strain>
    </source>
</reference>
<dbReference type="CDD" id="cd06089">
    <property type="entry name" value="KOW_RPL26"/>
    <property type="match status" value="1"/>
</dbReference>
<comment type="similarity">
    <text evidence="1 5">Belongs to the universal ribosomal protein uL24 family.</text>
</comment>
<evidence type="ECO:0000313" key="8">
    <source>
        <dbReference type="Proteomes" id="UP000641741"/>
    </source>
</evidence>
<dbReference type="Pfam" id="PF17136">
    <property type="entry name" value="ribosomal_L24"/>
    <property type="match status" value="1"/>
</dbReference>
<proteinExistence type="inferred from homology"/>
<dbReference type="Proteomes" id="UP000641741">
    <property type="component" value="Unassembled WGS sequence"/>
</dbReference>
<sequence>MNNLHVKTGDTAVVLSGKEKGKRGKVLSVDPKKGMVVIEGVNMVKCHTKPRRQGETGGIVEREGAVRACKVMKVCPKCNKPTRSAHKFAENGAKLVVCKHCGETL</sequence>
<dbReference type="InterPro" id="IPR005824">
    <property type="entry name" value="KOW"/>
</dbReference>
<keyword evidence="2 5" id="KW-0689">Ribosomal protein</keyword>
<dbReference type="PANTHER" id="PTHR12903">
    <property type="entry name" value="MITOCHONDRIAL RIBOSOMAL PROTEIN L24"/>
    <property type="match status" value="1"/>
</dbReference>
<protein>
    <recommendedName>
        <fullName evidence="4 5">Large ribosomal subunit protein uL24</fullName>
    </recommendedName>
</protein>
<organism evidence="7 8">
    <name type="scientific">Agathobaculum hominis</name>
    <dbReference type="NCBI Taxonomy" id="2763014"/>
    <lineage>
        <taxon>Bacteria</taxon>
        <taxon>Bacillati</taxon>
        <taxon>Bacillota</taxon>
        <taxon>Clostridia</taxon>
        <taxon>Eubacteriales</taxon>
        <taxon>Butyricicoccaceae</taxon>
        <taxon>Agathobaculum</taxon>
    </lineage>
</organism>
<evidence type="ECO:0000259" key="6">
    <source>
        <dbReference type="SMART" id="SM00739"/>
    </source>
</evidence>
<evidence type="ECO:0000256" key="2">
    <source>
        <dbReference type="ARBA" id="ARBA00022980"/>
    </source>
</evidence>
<dbReference type="InterPro" id="IPR041988">
    <property type="entry name" value="Ribosomal_uL24_KOW"/>
</dbReference>
<evidence type="ECO:0000256" key="5">
    <source>
        <dbReference type="HAMAP-Rule" id="MF_01326"/>
    </source>
</evidence>
<dbReference type="EMBL" id="JACOPK010000002">
    <property type="protein sequence ID" value="MBC5694753.1"/>
    <property type="molecule type" value="Genomic_DNA"/>
</dbReference>
<dbReference type="InterPro" id="IPR057264">
    <property type="entry name" value="Ribosomal_uL24_C"/>
</dbReference>
<comment type="function">
    <text evidence="5">One of two assembly initiator proteins, it binds directly to the 5'-end of the 23S rRNA, where it nucleates assembly of the 50S subunit.</text>
</comment>
<evidence type="ECO:0000313" key="7">
    <source>
        <dbReference type="EMBL" id="MBC5694753.1"/>
    </source>
</evidence>
<dbReference type="GO" id="GO:0005840">
    <property type="term" value="C:ribosome"/>
    <property type="evidence" value="ECO:0007669"/>
    <property type="project" value="UniProtKB-KW"/>
</dbReference>
<dbReference type="NCBIfam" id="TIGR01079">
    <property type="entry name" value="rplX_bact"/>
    <property type="match status" value="1"/>
</dbReference>
<evidence type="ECO:0000256" key="4">
    <source>
        <dbReference type="ARBA" id="ARBA00035206"/>
    </source>
</evidence>
<keyword evidence="5" id="KW-0694">RNA-binding</keyword>
<comment type="subunit">
    <text evidence="5">Part of the 50S ribosomal subunit.</text>
</comment>
<comment type="function">
    <text evidence="5">One of the proteins that surrounds the polypeptide exit tunnel on the outside of the subunit.</text>
</comment>